<evidence type="ECO:0000313" key="8">
    <source>
        <dbReference type="Proteomes" id="UP001141327"/>
    </source>
</evidence>
<evidence type="ECO:0000259" key="5">
    <source>
        <dbReference type="Pfam" id="PF02055"/>
    </source>
</evidence>
<reference evidence="7" key="1">
    <citation type="journal article" date="2022" name="bioRxiv">
        <title>Genomics of Preaxostyla Flagellates Illuminates Evolutionary Transitions and the Path Towards Mitochondrial Loss.</title>
        <authorList>
            <person name="Novak L.V.F."/>
            <person name="Treitli S.C."/>
            <person name="Pyrih J."/>
            <person name="Halakuc P."/>
            <person name="Pipaliya S.V."/>
            <person name="Vacek V."/>
            <person name="Brzon O."/>
            <person name="Soukal P."/>
            <person name="Eme L."/>
            <person name="Dacks J.B."/>
            <person name="Karnkowska A."/>
            <person name="Elias M."/>
            <person name="Hampl V."/>
        </authorList>
    </citation>
    <scope>NUCLEOTIDE SEQUENCE</scope>
    <source>
        <strain evidence="7">RCP-MX</strain>
    </source>
</reference>
<dbReference type="Gene3D" id="3.20.20.80">
    <property type="entry name" value="Glycosidases"/>
    <property type="match status" value="1"/>
</dbReference>
<dbReference type="EMBL" id="JAPMOS010000227">
    <property type="protein sequence ID" value="KAJ4453691.1"/>
    <property type="molecule type" value="Genomic_DNA"/>
</dbReference>
<protein>
    <submittedName>
        <fullName evidence="7">Glycosyl hydrolase</fullName>
    </submittedName>
</protein>
<sequence>MRWIFALVLALAFRTGTAASCSSWITSGDQKYLLARQPDVPFQSSNSSSPCTDPTRCIFIDDSVLFQEIDGFGAAMTESSAYVLKQLPSDLYERAMKDLFDRDQGIGVSFVRIPMGTCDFALDSTTYDDTKDDYSLAHFSVNRDMRYLIPVLQHAQEIRRGYVPPGGALRPLYFMGTPWSPPTWLKTSKAIGYGTLLPTVQARTTLANYFVRFIQAYANVGLPIYAVTIQNEPLFEPRGYGGMHLDASQEVDIAIEMNRAFQQAGLDTKITVYDHNWDNASYPLHILQNAAARNAIAGTAWHCYAGDVAVQIPVHDAYPEKETYLTECSGGAWAPDFDGNLLWDTTVLIIGGMRGWSRAVLKWNLVLDQKDGPTHGGCLNCRGFLTADLSAKPPTLRRESEWYVFGHVAKFVESGARRAESRFAADQPQPDVGALQHVAFVNPREGTAVLVVANPGKNDVAFELAHRSSVAPQVIPARSVMTLVWPLAH</sequence>
<dbReference type="InterPro" id="IPR013780">
    <property type="entry name" value="Glyco_hydro_b"/>
</dbReference>
<dbReference type="PANTHER" id="PTHR11069">
    <property type="entry name" value="GLUCOSYLCERAMIDASE"/>
    <property type="match status" value="1"/>
</dbReference>
<feature type="signal peptide" evidence="4">
    <location>
        <begin position="1"/>
        <end position="19"/>
    </location>
</feature>
<evidence type="ECO:0000256" key="4">
    <source>
        <dbReference type="SAM" id="SignalP"/>
    </source>
</evidence>
<dbReference type="InterPro" id="IPR017853">
    <property type="entry name" value="GH"/>
</dbReference>
<dbReference type="InterPro" id="IPR033452">
    <property type="entry name" value="GH30_C"/>
</dbReference>
<keyword evidence="8" id="KW-1185">Reference proteome</keyword>
<evidence type="ECO:0000256" key="3">
    <source>
        <dbReference type="ARBA" id="ARBA00022801"/>
    </source>
</evidence>
<keyword evidence="3 7" id="KW-0378">Hydrolase</keyword>
<dbReference type="Pfam" id="PF17189">
    <property type="entry name" value="Glyco_hydro_30C"/>
    <property type="match status" value="1"/>
</dbReference>
<evidence type="ECO:0000259" key="6">
    <source>
        <dbReference type="Pfam" id="PF17189"/>
    </source>
</evidence>
<name>A0ABQ8U760_9EUKA</name>
<comment type="similarity">
    <text evidence="1">Belongs to the glycosyl hydrolase 30 family.</text>
</comment>
<dbReference type="InterPro" id="IPR033453">
    <property type="entry name" value="Glyco_hydro_30_TIM-barrel"/>
</dbReference>
<accession>A0ABQ8U760</accession>
<feature type="domain" description="Glycosyl hydrolase family 30 TIM-barrel" evidence="5">
    <location>
        <begin position="69"/>
        <end position="411"/>
    </location>
</feature>
<keyword evidence="2 4" id="KW-0732">Signal</keyword>
<dbReference type="Gene3D" id="2.60.40.1180">
    <property type="entry name" value="Golgi alpha-mannosidase II"/>
    <property type="match status" value="1"/>
</dbReference>
<comment type="caution">
    <text evidence="7">The sequence shown here is derived from an EMBL/GenBank/DDBJ whole genome shotgun (WGS) entry which is preliminary data.</text>
</comment>
<gene>
    <name evidence="7" type="ORF">PAPYR_11776</name>
</gene>
<organism evidence="7 8">
    <name type="scientific">Paratrimastix pyriformis</name>
    <dbReference type="NCBI Taxonomy" id="342808"/>
    <lineage>
        <taxon>Eukaryota</taxon>
        <taxon>Metamonada</taxon>
        <taxon>Preaxostyla</taxon>
        <taxon>Paratrimastigidae</taxon>
        <taxon>Paratrimastix</taxon>
    </lineage>
</organism>
<dbReference type="PANTHER" id="PTHR11069:SF23">
    <property type="entry name" value="LYSOSOMAL ACID GLUCOSYLCERAMIDASE"/>
    <property type="match status" value="1"/>
</dbReference>
<dbReference type="InterPro" id="IPR001139">
    <property type="entry name" value="Glyco_hydro_30"/>
</dbReference>
<feature type="domain" description="Glycosyl hydrolase family 30 beta sandwich" evidence="6">
    <location>
        <begin position="431"/>
        <end position="483"/>
    </location>
</feature>
<evidence type="ECO:0000313" key="7">
    <source>
        <dbReference type="EMBL" id="KAJ4453691.1"/>
    </source>
</evidence>
<feature type="chain" id="PRO_5047127038" evidence="4">
    <location>
        <begin position="20"/>
        <end position="489"/>
    </location>
</feature>
<dbReference type="PRINTS" id="PR00843">
    <property type="entry name" value="GLHYDRLASE30"/>
</dbReference>
<proteinExistence type="inferred from homology"/>
<dbReference type="SUPFAM" id="SSF51445">
    <property type="entry name" value="(Trans)glycosidases"/>
    <property type="match status" value="1"/>
</dbReference>
<dbReference type="GO" id="GO:0016787">
    <property type="term" value="F:hydrolase activity"/>
    <property type="evidence" value="ECO:0007669"/>
    <property type="project" value="UniProtKB-KW"/>
</dbReference>
<dbReference type="Proteomes" id="UP001141327">
    <property type="component" value="Unassembled WGS sequence"/>
</dbReference>
<dbReference type="Pfam" id="PF02055">
    <property type="entry name" value="Glyco_hydro_30"/>
    <property type="match status" value="1"/>
</dbReference>
<evidence type="ECO:0000256" key="2">
    <source>
        <dbReference type="ARBA" id="ARBA00022729"/>
    </source>
</evidence>
<evidence type="ECO:0000256" key="1">
    <source>
        <dbReference type="ARBA" id="ARBA00005382"/>
    </source>
</evidence>